<dbReference type="EMBL" id="FUYX01000012">
    <property type="protein sequence ID" value="SKC06316.1"/>
    <property type="molecule type" value="Genomic_DNA"/>
</dbReference>
<dbReference type="SUPFAM" id="SSF53335">
    <property type="entry name" value="S-adenosyl-L-methionine-dependent methyltransferases"/>
    <property type="match status" value="1"/>
</dbReference>
<keyword evidence="2" id="KW-0808">Transferase</keyword>
<dbReference type="PANTHER" id="PTHR43591">
    <property type="entry name" value="METHYLTRANSFERASE"/>
    <property type="match status" value="1"/>
</dbReference>
<dbReference type="Pfam" id="PF08241">
    <property type="entry name" value="Methyltransf_11"/>
    <property type="match status" value="1"/>
</dbReference>
<dbReference type="Proteomes" id="UP000190130">
    <property type="component" value="Unassembled WGS sequence"/>
</dbReference>
<feature type="domain" description="Methyltransferase type 11" evidence="1">
    <location>
        <begin position="60"/>
        <end position="152"/>
    </location>
</feature>
<protein>
    <submittedName>
        <fullName evidence="2">Ubiquinone/menaquinone biosynthesis C-methylase UbiE</fullName>
    </submittedName>
</protein>
<reference evidence="2 3" key="1">
    <citation type="submission" date="2017-02" db="EMBL/GenBank/DDBJ databases">
        <authorList>
            <person name="Peterson S.W."/>
        </authorList>
    </citation>
    <scope>NUCLEOTIDE SEQUENCE [LARGE SCALE GENOMIC DNA]</scope>
    <source>
        <strain evidence="2 3">DSM 9653</strain>
    </source>
</reference>
<evidence type="ECO:0000313" key="3">
    <source>
        <dbReference type="Proteomes" id="UP000190130"/>
    </source>
</evidence>
<keyword evidence="2" id="KW-0489">Methyltransferase</keyword>
<evidence type="ECO:0000313" key="2">
    <source>
        <dbReference type="EMBL" id="SKC06316.1"/>
    </source>
</evidence>
<accession>A0A1T5GD22</accession>
<organism evidence="2 3">
    <name type="scientific">Bosea thiooxidans</name>
    <dbReference type="NCBI Taxonomy" id="53254"/>
    <lineage>
        <taxon>Bacteria</taxon>
        <taxon>Pseudomonadati</taxon>
        <taxon>Pseudomonadota</taxon>
        <taxon>Alphaproteobacteria</taxon>
        <taxon>Hyphomicrobiales</taxon>
        <taxon>Boseaceae</taxon>
        <taxon>Bosea</taxon>
    </lineage>
</organism>
<dbReference type="PANTHER" id="PTHR43591:SF24">
    <property type="entry name" value="2-METHOXY-6-POLYPRENYL-1,4-BENZOQUINOL METHYLASE, MITOCHONDRIAL"/>
    <property type="match status" value="1"/>
</dbReference>
<dbReference type="RefSeq" id="WP_079591969.1">
    <property type="nucleotide sequence ID" value="NZ_FUYX01000012.1"/>
</dbReference>
<evidence type="ECO:0000259" key="1">
    <source>
        <dbReference type="Pfam" id="PF08241"/>
    </source>
</evidence>
<gene>
    <name evidence="2" type="ORF">SAMN05660750_03967</name>
</gene>
<sequence length="264" mass="29623">MPAPAPHDNFTLKEEIRAYWSARAESFDLSYGHAIKSDRELQAFQRLIGDSFGREPLDVLDLACGTGEITRALLSLKHRVTALDFSEAMLERARAKHGKAARFRLGDAERLLDDDASYDALITRHLVWTLTDPEAAFAEWFRVLRPGGRLLVIDGDWINRTRWQALVNRFGTWLREKRGAAAHQIDADTHASITKRFYFKDGLSQQRLEAMLTAVGFAAITPADYGQVVREQQRAAPLHDAIRLGSSTRFALLAHKPADAAASR</sequence>
<dbReference type="GO" id="GO:0032259">
    <property type="term" value="P:methylation"/>
    <property type="evidence" value="ECO:0007669"/>
    <property type="project" value="UniProtKB-KW"/>
</dbReference>
<keyword evidence="2" id="KW-0830">Ubiquinone</keyword>
<proteinExistence type="predicted"/>
<dbReference type="CDD" id="cd02440">
    <property type="entry name" value="AdoMet_MTases"/>
    <property type="match status" value="1"/>
</dbReference>
<dbReference type="AlphaFoldDB" id="A0A1T5GD22"/>
<name>A0A1T5GD22_9HYPH</name>
<dbReference type="InterPro" id="IPR029063">
    <property type="entry name" value="SAM-dependent_MTases_sf"/>
</dbReference>
<dbReference type="OrthoDB" id="21342at2"/>
<dbReference type="GO" id="GO:0008757">
    <property type="term" value="F:S-adenosylmethionine-dependent methyltransferase activity"/>
    <property type="evidence" value="ECO:0007669"/>
    <property type="project" value="InterPro"/>
</dbReference>
<dbReference type="Gene3D" id="3.40.50.150">
    <property type="entry name" value="Vaccinia Virus protein VP39"/>
    <property type="match status" value="1"/>
</dbReference>
<dbReference type="InterPro" id="IPR013216">
    <property type="entry name" value="Methyltransf_11"/>
</dbReference>